<name>A0A4Q9VMI3_9HYPH</name>
<dbReference type="SUPFAM" id="SSF55874">
    <property type="entry name" value="ATPase domain of HSP90 chaperone/DNA topoisomerase II/histidine kinase"/>
    <property type="match status" value="1"/>
</dbReference>
<dbReference type="InterPro" id="IPR050640">
    <property type="entry name" value="Bact_2-comp_sensor_kinase"/>
</dbReference>
<dbReference type="InterPro" id="IPR018771">
    <property type="entry name" value="PocR_dom"/>
</dbReference>
<dbReference type="InterPro" id="IPR003594">
    <property type="entry name" value="HATPase_dom"/>
</dbReference>
<dbReference type="Proteomes" id="UP000292781">
    <property type="component" value="Unassembled WGS sequence"/>
</dbReference>
<proteinExistence type="predicted"/>
<dbReference type="Pfam" id="PF10114">
    <property type="entry name" value="PocR"/>
    <property type="match status" value="1"/>
</dbReference>
<dbReference type="Pfam" id="PF06580">
    <property type="entry name" value="His_kinase"/>
    <property type="match status" value="1"/>
</dbReference>
<organism evidence="4 5">
    <name type="scientific">Siculibacillus lacustris</name>
    <dbReference type="NCBI Taxonomy" id="1549641"/>
    <lineage>
        <taxon>Bacteria</taxon>
        <taxon>Pseudomonadati</taxon>
        <taxon>Pseudomonadota</taxon>
        <taxon>Alphaproteobacteria</taxon>
        <taxon>Hyphomicrobiales</taxon>
        <taxon>Ancalomicrobiaceae</taxon>
        <taxon>Siculibacillus</taxon>
    </lineage>
</organism>
<dbReference type="Gene3D" id="3.30.565.10">
    <property type="entry name" value="Histidine kinase-like ATPase, C-terminal domain"/>
    <property type="match status" value="1"/>
</dbReference>
<dbReference type="GO" id="GO:0000155">
    <property type="term" value="F:phosphorelay sensor kinase activity"/>
    <property type="evidence" value="ECO:0007669"/>
    <property type="project" value="InterPro"/>
</dbReference>
<dbReference type="AlphaFoldDB" id="A0A4Q9VMI3"/>
<reference evidence="4 5" key="1">
    <citation type="submission" date="2019-02" db="EMBL/GenBank/DDBJ databases">
        <title>Siculibacillus lacustris gen. nov., sp. nov., a new rosette-forming bacterium isolated from a freshwater crater lake (Lake St. Ana, Romania).</title>
        <authorList>
            <person name="Felfoldi T."/>
            <person name="Marton Z."/>
            <person name="Szabo A."/>
            <person name="Mentes A."/>
            <person name="Boka K."/>
            <person name="Marialigeti K."/>
            <person name="Mathe I."/>
            <person name="Koncz M."/>
            <person name="Schumann P."/>
            <person name="Toth E."/>
        </authorList>
    </citation>
    <scope>NUCLEOTIDE SEQUENCE [LARGE SCALE GENOMIC DNA]</scope>
    <source>
        <strain evidence="4 5">SA-279</strain>
    </source>
</reference>
<gene>
    <name evidence="4" type="ORF">EYW49_13135</name>
</gene>
<dbReference type="OrthoDB" id="2514702at2"/>
<keyword evidence="5" id="KW-1185">Reference proteome</keyword>
<accession>A0A4Q9VMI3</accession>
<evidence type="ECO:0000259" key="3">
    <source>
        <dbReference type="Pfam" id="PF10114"/>
    </source>
</evidence>
<evidence type="ECO:0000313" key="5">
    <source>
        <dbReference type="Proteomes" id="UP000292781"/>
    </source>
</evidence>
<feature type="domain" description="Histidine kinase/HSP90-like ATPase" evidence="1">
    <location>
        <begin position="318"/>
        <end position="420"/>
    </location>
</feature>
<dbReference type="EMBL" id="SJFN01000018">
    <property type="protein sequence ID" value="TBW36780.1"/>
    <property type="molecule type" value="Genomic_DNA"/>
</dbReference>
<evidence type="ECO:0008006" key="6">
    <source>
        <dbReference type="Google" id="ProtNLM"/>
    </source>
</evidence>
<dbReference type="InterPro" id="IPR036890">
    <property type="entry name" value="HATPase_C_sf"/>
</dbReference>
<evidence type="ECO:0000259" key="2">
    <source>
        <dbReference type="Pfam" id="PF06580"/>
    </source>
</evidence>
<dbReference type="GO" id="GO:0016020">
    <property type="term" value="C:membrane"/>
    <property type="evidence" value="ECO:0007669"/>
    <property type="project" value="InterPro"/>
</dbReference>
<evidence type="ECO:0000313" key="4">
    <source>
        <dbReference type="EMBL" id="TBW36780.1"/>
    </source>
</evidence>
<dbReference type="PANTHER" id="PTHR34220">
    <property type="entry name" value="SENSOR HISTIDINE KINASE YPDA"/>
    <property type="match status" value="1"/>
</dbReference>
<dbReference type="InterPro" id="IPR010559">
    <property type="entry name" value="Sig_transdc_His_kin_internal"/>
</dbReference>
<comment type="caution">
    <text evidence="4">The sequence shown here is derived from an EMBL/GenBank/DDBJ whole genome shotgun (WGS) entry which is preliminary data.</text>
</comment>
<protein>
    <recommendedName>
        <fullName evidence="6">Histidine kinase</fullName>
    </recommendedName>
</protein>
<feature type="domain" description="Signal transduction histidine kinase internal region" evidence="2">
    <location>
        <begin position="220"/>
        <end position="299"/>
    </location>
</feature>
<dbReference type="PANTHER" id="PTHR34220:SF7">
    <property type="entry name" value="SENSOR HISTIDINE KINASE YPDA"/>
    <property type="match status" value="1"/>
</dbReference>
<sequence>MPDMMPLSRSLRDLGEGRERAAVVSTLRIEDIVDLPKLQRIQDTFAKAMGVAAVTVDQAGVPVTKESNFQSICRMIRSQPEGLRRCRSCDAAGGMAAFESGRTATYVCSSGLVDAAAPIIIEGEYLGCILCGQVTLIDDREARLEDIVRRVEILGLDHEAVVKAARATPVIARERFDSAVEMLMLTASHIVEVGMTNLAQRRLLQESAEKSAVETSLRDAQLQALQARMNPHFIFNSLTLICYTAFEEHAAKTEEIAYTLSDLLRYSLRNTATTVPLGEEFDMIERCLALHKLRFGDQLTKYLDLEEDLKDTPVPCMILQPIVENAIVHGVESLARPATVRVSAHRKGGRVVLEVFDDGVGMSPEQVRALNDNRILPPIPGRKRPALGLQSVITRLENEFGSRFALAVESGEGKGTLIRLSWTT</sequence>
<dbReference type="Pfam" id="PF02518">
    <property type="entry name" value="HATPase_c"/>
    <property type="match status" value="1"/>
</dbReference>
<feature type="domain" description="PocR" evidence="3">
    <location>
        <begin position="31"/>
        <end position="194"/>
    </location>
</feature>
<evidence type="ECO:0000259" key="1">
    <source>
        <dbReference type="Pfam" id="PF02518"/>
    </source>
</evidence>